<evidence type="ECO:0000313" key="9">
    <source>
        <dbReference type="EMBL" id="QES30457.1"/>
    </source>
</evidence>
<evidence type="ECO:0000256" key="3">
    <source>
        <dbReference type="ARBA" id="ARBA00022692"/>
    </source>
</evidence>
<evidence type="ECO:0000256" key="2">
    <source>
        <dbReference type="ARBA" id="ARBA00022475"/>
    </source>
</evidence>
<evidence type="ECO:0000256" key="5">
    <source>
        <dbReference type="ARBA" id="ARBA00022989"/>
    </source>
</evidence>
<evidence type="ECO:0000256" key="4">
    <source>
        <dbReference type="ARBA" id="ARBA00022801"/>
    </source>
</evidence>
<evidence type="ECO:0000313" key="10">
    <source>
        <dbReference type="Proteomes" id="UP000323046"/>
    </source>
</evidence>
<feature type="domain" description="DAGKc" evidence="8">
    <location>
        <begin position="246"/>
        <end position="366"/>
    </location>
</feature>
<proteinExistence type="predicted"/>
<dbReference type="InterPro" id="IPR017438">
    <property type="entry name" value="ATP-NAD_kinase_N"/>
</dbReference>
<gene>
    <name evidence="9" type="ORF">DEJ47_32115</name>
</gene>
<dbReference type="Proteomes" id="UP000323046">
    <property type="component" value="Chromosome"/>
</dbReference>
<keyword evidence="10" id="KW-1185">Reference proteome</keyword>
<dbReference type="InterPro" id="IPR000326">
    <property type="entry name" value="PAP2/HPO"/>
</dbReference>
<dbReference type="CDD" id="cd01610">
    <property type="entry name" value="PAP2_like"/>
    <property type="match status" value="1"/>
</dbReference>
<sequence>MGGILRARRAPGQTVSPPGRPERRRRGYASAMCADSPDVSGLDLSLPAGRHRPVKARLVSFDNRLFEAVAKRHWPGADRVLPGLSQSANHGVLWFATAAAITATRTPRARRAAVRGVASLALASATINTLGKRSVRRARPVLDAVPLIRQLKRQPITTSFPSGHSASAAAFATGVALESRAWGAAVAPLAAAVAVSRIYTGAHYPSDVLVGGALGVGAAFAVRGLVPTRSQLAPPGRPRVAAPALPGGAGLVLVTNTGAGTPQRVKALRDALPEAEVVVAEPADVGAELEKAAARATVLGVCGGDGTVNAAARVALHHGLPLAVLPGGTLNHFAYDLGVEDAHDLAGAVEAGEAVAVDVGRFTAENAKSGEPKEGYFLNTFSMGVYPELVRQREHWSSRIGGKPASVLAALKILRSDEHPLTAQFRGKDRALWMLFAGNCTYHRPGFTPGRRLDLADGLLDVRIVHGGRRPGARLLAAALTGPEVRSPAQAAARLPRLRVDGLGEGTAVAFDGEVTHVQGSLLIDKLPEALTVYRPLSNLR</sequence>
<dbReference type="PROSITE" id="PS50146">
    <property type="entry name" value="DAGK"/>
    <property type="match status" value="1"/>
</dbReference>
<evidence type="ECO:0000256" key="7">
    <source>
        <dbReference type="SAM" id="MobiDB-lite"/>
    </source>
</evidence>
<evidence type="ECO:0000256" key="1">
    <source>
        <dbReference type="ARBA" id="ARBA00004651"/>
    </source>
</evidence>
<evidence type="ECO:0000256" key="6">
    <source>
        <dbReference type="ARBA" id="ARBA00023136"/>
    </source>
</evidence>
<reference evidence="9 10" key="1">
    <citation type="submission" date="2018-05" db="EMBL/GenBank/DDBJ databases">
        <title>Streptomyces venezuelae.</title>
        <authorList>
            <person name="Kim W."/>
            <person name="Lee N."/>
            <person name="Cho B.-K."/>
        </authorList>
    </citation>
    <scope>NUCLEOTIDE SEQUENCE [LARGE SCALE GENOMIC DNA]</scope>
    <source>
        <strain evidence="9 10">ATCC 14583</strain>
    </source>
</reference>
<dbReference type="AlphaFoldDB" id="A0A5P2BK29"/>
<dbReference type="SMART" id="SM00046">
    <property type="entry name" value="DAGKc"/>
    <property type="match status" value="1"/>
</dbReference>
<name>A0A5P2BK29_STRVZ</name>
<protein>
    <submittedName>
        <fullName evidence="9">Phosphoesterase</fullName>
    </submittedName>
</protein>
<keyword evidence="5" id="KW-1133">Transmembrane helix</keyword>
<feature type="region of interest" description="Disordered" evidence="7">
    <location>
        <begin position="1"/>
        <end position="27"/>
    </location>
</feature>
<dbReference type="Pfam" id="PF00781">
    <property type="entry name" value="DAGK_cat"/>
    <property type="match status" value="1"/>
</dbReference>
<dbReference type="Gene3D" id="3.40.50.10330">
    <property type="entry name" value="Probable inorganic polyphosphate/atp-NAD kinase, domain 1"/>
    <property type="match status" value="1"/>
</dbReference>
<dbReference type="Gene3D" id="2.60.200.40">
    <property type="match status" value="1"/>
</dbReference>
<keyword evidence="2" id="KW-1003">Cell membrane</keyword>
<accession>A0A5P2BK29</accession>
<dbReference type="Gene3D" id="1.20.144.10">
    <property type="entry name" value="Phosphatidic acid phosphatase type 2/haloperoxidase"/>
    <property type="match status" value="1"/>
</dbReference>
<dbReference type="SUPFAM" id="SSF48317">
    <property type="entry name" value="Acid phosphatase/Vanadium-dependent haloperoxidase"/>
    <property type="match status" value="1"/>
</dbReference>
<keyword evidence="3" id="KW-0812">Transmembrane</keyword>
<keyword evidence="4" id="KW-0378">Hydrolase</keyword>
<dbReference type="InterPro" id="IPR016064">
    <property type="entry name" value="NAD/diacylglycerol_kinase_sf"/>
</dbReference>
<comment type="subcellular location">
    <subcellularLocation>
        <location evidence="1">Cell membrane</location>
        <topology evidence="1">Multi-pass membrane protein</topology>
    </subcellularLocation>
</comment>
<keyword evidence="6" id="KW-0472">Membrane</keyword>
<organism evidence="9 10">
    <name type="scientific">Streptomyces venezuelae</name>
    <dbReference type="NCBI Taxonomy" id="54571"/>
    <lineage>
        <taxon>Bacteria</taxon>
        <taxon>Bacillati</taxon>
        <taxon>Actinomycetota</taxon>
        <taxon>Actinomycetes</taxon>
        <taxon>Kitasatosporales</taxon>
        <taxon>Streptomycetaceae</taxon>
        <taxon>Streptomyces</taxon>
    </lineage>
</organism>
<dbReference type="InterPro" id="IPR001206">
    <property type="entry name" value="Diacylglycerol_kinase_cat_dom"/>
</dbReference>
<dbReference type="SUPFAM" id="SSF111331">
    <property type="entry name" value="NAD kinase/diacylglycerol kinase-like"/>
    <property type="match status" value="1"/>
</dbReference>
<dbReference type="Pfam" id="PF01569">
    <property type="entry name" value="PAP2"/>
    <property type="match status" value="1"/>
</dbReference>
<dbReference type="GO" id="GO:0005886">
    <property type="term" value="C:plasma membrane"/>
    <property type="evidence" value="ECO:0007669"/>
    <property type="project" value="UniProtKB-SubCell"/>
</dbReference>
<dbReference type="PANTHER" id="PTHR14969">
    <property type="entry name" value="SPHINGOSINE-1-PHOSPHATE PHOSPHOHYDROLASE"/>
    <property type="match status" value="1"/>
</dbReference>
<dbReference type="GO" id="GO:0016787">
    <property type="term" value="F:hydrolase activity"/>
    <property type="evidence" value="ECO:0007669"/>
    <property type="project" value="UniProtKB-KW"/>
</dbReference>
<evidence type="ECO:0000259" key="8">
    <source>
        <dbReference type="PROSITE" id="PS50146"/>
    </source>
</evidence>
<dbReference type="PANTHER" id="PTHR14969:SF62">
    <property type="entry name" value="DECAPRENYLPHOSPHORYL-5-PHOSPHORIBOSE PHOSPHATASE RV3807C-RELATED"/>
    <property type="match status" value="1"/>
</dbReference>
<dbReference type="SMART" id="SM00014">
    <property type="entry name" value="acidPPc"/>
    <property type="match status" value="1"/>
</dbReference>
<dbReference type="InterPro" id="IPR036938">
    <property type="entry name" value="PAP2/HPO_sf"/>
</dbReference>
<dbReference type="EMBL" id="CP029193">
    <property type="protein sequence ID" value="QES30457.1"/>
    <property type="molecule type" value="Genomic_DNA"/>
</dbReference>
<dbReference type="GO" id="GO:0016301">
    <property type="term" value="F:kinase activity"/>
    <property type="evidence" value="ECO:0007669"/>
    <property type="project" value="InterPro"/>
</dbReference>
<dbReference type="OrthoDB" id="5242960at2"/>